<evidence type="ECO:0000256" key="6">
    <source>
        <dbReference type="ARBA" id="ARBA00022840"/>
    </source>
</evidence>
<evidence type="ECO:0000256" key="14">
    <source>
        <dbReference type="SAM" id="Phobius"/>
    </source>
</evidence>
<keyword evidence="6" id="KW-0067">ATP-binding</keyword>
<keyword evidence="7" id="KW-0223">Dioxygenase</keyword>
<dbReference type="GO" id="GO:0007005">
    <property type="term" value="P:mitochondrion organization"/>
    <property type="evidence" value="ECO:0007669"/>
    <property type="project" value="TreeGrafter"/>
</dbReference>
<evidence type="ECO:0008006" key="19">
    <source>
        <dbReference type="Google" id="ProtNLM"/>
    </source>
</evidence>
<evidence type="ECO:0000259" key="15">
    <source>
        <dbReference type="SMART" id="SM00382"/>
    </source>
</evidence>
<dbReference type="SMART" id="SM00702">
    <property type="entry name" value="P4Hc"/>
    <property type="match status" value="1"/>
</dbReference>
<dbReference type="GO" id="GO:0016705">
    <property type="term" value="F:oxidoreductase activity, acting on paired donors, with incorporation or reduction of molecular oxygen"/>
    <property type="evidence" value="ECO:0007669"/>
    <property type="project" value="InterPro"/>
</dbReference>
<evidence type="ECO:0000256" key="8">
    <source>
        <dbReference type="ARBA" id="ARBA00023002"/>
    </source>
</evidence>
<dbReference type="GO" id="GO:0005743">
    <property type="term" value="C:mitochondrial inner membrane"/>
    <property type="evidence" value="ECO:0007669"/>
    <property type="project" value="UniProtKB-SubCell"/>
</dbReference>
<organism evidence="17 18">
    <name type="scientific">Thraustotheca clavata</name>
    <dbReference type="NCBI Taxonomy" id="74557"/>
    <lineage>
        <taxon>Eukaryota</taxon>
        <taxon>Sar</taxon>
        <taxon>Stramenopiles</taxon>
        <taxon>Oomycota</taxon>
        <taxon>Saprolegniomycetes</taxon>
        <taxon>Saprolegniales</taxon>
        <taxon>Achlyaceae</taxon>
        <taxon>Thraustotheca</taxon>
    </lineage>
</organism>
<evidence type="ECO:0000256" key="13">
    <source>
        <dbReference type="SAM" id="Coils"/>
    </source>
</evidence>
<proteinExistence type="predicted"/>
<dbReference type="Proteomes" id="UP000243217">
    <property type="component" value="Unassembled WGS sequence"/>
</dbReference>
<dbReference type="OrthoDB" id="199596at2759"/>
<dbReference type="GO" id="GO:0005506">
    <property type="term" value="F:iron ion binding"/>
    <property type="evidence" value="ECO:0007669"/>
    <property type="project" value="InterPro"/>
</dbReference>
<comment type="subcellular location">
    <subcellularLocation>
        <location evidence="2">Mitochondrion inner membrane</location>
    </subcellularLocation>
    <subcellularLocation>
        <location evidence="3">Mitochondrion matrix</location>
        <location evidence="3">Mitochondrion nucleoid</location>
    </subcellularLocation>
</comment>
<dbReference type="STRING" id="74557.A0A1V9ZQ09"/>
<evidence type="ECO:0000256" key="10">
    <source>
        <dbReference type="ARBA" id="ARBA00023128"/>
    </source>
</evidence>
<evidence type="ECO:0000256" key="2">
    <source>
        <dbReference type="ARBA" id="ARBA00004273"/>
    </source>
</evidence>
<dbReference type="FunFam" id="3.40.50.300:FF:000595">
    <property type="entry name" value="ATPase family AAA domain-containing protein 3"/>
    <property type="match status" value="1"/>
</dbReference>
<name>A0A1V9ZQ09_9STRA</name>
<feature type="coiled-coil region" evidence="13">
    <location>
        <begin position="574"/>
        <end position="601"/>
    </location>
</feature>
<feature type="transmembrane region" description="Helical" evidence="14">
    <location>
        <begin position="385"/>
        <end position="407"/>
    </location>
</feature>
<keyword evidence="14" id="KW-0812">Transmembrane</keyword>
<accession>A0A1V9ZQ09</accession>
<dbReference type="InterPro" id="IPR027417">
    <property type="entry name" value="P-loop_NTPase"/>
</dbReference>
<evidence type="ECO:0000256" key="5">
    <source>
        <dbReference type="ARBA" id="ARBA00022792"/>
    </source>
</evidence>
<keyword evidence="5" id="KW-0999">Mitochondrion inner membrane</keyword>
<protein>
    <recommendedName>
        <fullName evidence="19">AAA+ ATPase domain-containing protein</fullName>
    </recommendedName>
</protein>
<dbReference type="PANTHER" id="PTHR23075">
    <property type="entry name" value="PUTATIVE ATP-ASE"/>
    <property type="match status" value="1"/>
</dbReference>
<dbReference type="InterPro" id="IPR003593">
    <property type="entry name" value="AAA+_ATPase"/>
</dbReference>
<feature type="domain" description="AAA+ ATPase" evidence="15">
    <location>
        <begin position="823"/>
        <end position="958"/>
    </location>
</feature>
<dbReference type="InterPro" id="IPR021911">
    <property type="entry name" value="ATAD3_N"/>
</dbReference>
<evidence type="ECO:0000313" key="18">
    <source>
        <dbReference type="Proteomes" id="UP000243217"/>
    </source>
</evidence>
<dbReference type="Pfam" id="PF12037">
    <property type="entry name" value="ATAD3_N"/>
    <property type="match status" value="1"/>
</dbReference>
<dbReference type="InterPro" id="IPR003959">
    <property type="entry name" value="ATPase_AAA_core"/>
</dbReference>
<dbReference type="Pfam" id="PF13640">
    <property type="entry name" value="2OG-FeII_Oxy_3"/>
    <property type="match status" value="1"/>
</dbReference>
<dbReference type="GO" id="GO:0005524">
    <property type="term" value="F:ATP binding"/>
    <property type="evidence" value="ECO:0007669"/>
    <property type="project" value="UniProtKB-KW"/>
</dbReference>
<keyword evidence="10" id="KW-0496">Mitochondrion</keyword>
<evidence type="ECO:0000259" key="16">
    <source>
        <dbReference type="SMART" id="SM00702"/>
    </source>
</evidence>
<dbReference type="Gene3D" id="3.40.50.300">
    <property type="entry name" value="P-loop containing nucleotide triphosphate hydrolases"/>
    <property type="match status" value="1"/>
</dbReference>
<dbReference type="EMBL" id="JNBS01001752">
    <property type="protein sequence ID" value="OQS00094.1"/>
    <property type="molecule type" value="Genomic_DNA"/>
</dbReference>
<dbReference type="InterPro" id="IPR006620">
    <property type="entry name" value="Pro_4_hyd_alph"/>
</dbReference>
<sequence>MGKWSHVCMAAVAASVGFYMTPPEHQNSLLKVLEAFTAPSIPFEIDPAFNVSNCLELTKPHLTTVHGVPGFHVVCLVGTANNTVQGLVFEEGFVSHPQYFEVDRNFATLQDHLEKAMGIEAPIDEKAKKYRQRPQFYSVDGNHLIHMDQLLHNSVVYLFEGGQFIWPGIEVGHQRELHDIPGLGNIKIETLSMEPLVFSVERFLKDHEIDTILELSLPHLVASTVKLQDGDGDKPASEWRTSSQYFLPSDKSPILLDIDNRVAELVKVDITHQEAVQVLRYEKTQKYDHHTDYFDANFYQTAPDFLESIEYGHKNRMITVFWYMSDVQAGGHTIFPRAGGQPIPSTFTDCSIGLKVKPQKGKVIVFYSMLPNGDLDPMSLHELSLGYMVVISVVFLAILSTTSNGLILNRNIRATANATSVPYTEAFSRVEPANLTHSFNVITRIPLNSFEFKYDSIPGRRQLGLIGSPVTRELLPEGIHVYPERQVFSQEKEKIAIQNFHAIDKDALFMHNIGATQVLIHRHEQTKSELNHLVRQVNTADEVLKTLQVHLDQEASAVLIEERKIAEANVRSAVIALESVKVKAEEERKNLELSKQNAFEVAEKENTLHTERIRFEDTQRRDQNRELVELQESANARMELQRRETEAILKQKQLDADKERMWLERNTTLEKAVIDVEGRIKQQRMNQDIEMAQLQAQFQAEKDKVMTALQAIFDNLGSGFMVLMADTDKLMKFIGSFVALAFGIYFTREAIRISGQLVEQRLGKPSLVRETSRRGGLYGWLRSWFDKPLGVEPLSDVVVHAALETRLYNLAKSTKNAKKHGAPYRHLLLYGPPGTGKTMVAKRLAICSGMDYAIMSGGDVGPLGSDAVTELHALFRWAQASPRGVLIFIDEAEAFLGCRATRKTHMSEAMRNALNALLFHTGSQTKQFMLVIATNRPEDLDSAITDRIDDALHFELPETNERIRLLELYFTEFVGNLPGGDSKECKAVLNKFGARTAGMSGREINKTMLYLQNMVYAQDEVIVTPTLVDRVISEKIDEHMRKTELKSYKE</sequence>
<dbReference type="SUPFAM" id="SSF52540">
    <property type="entry name" value="P-loop containing nucleoside triphosphate hydrolases"/>
    <property type="match status" value="1"/>
</dbReference>
<evidence type="ECO:0000313" key="17">
    <source>
        <dbReference type="EMBL" id="OQS00094.1"/>
    </source>
</evidence>
<feature type="domain" description="Prolyl 4-hydroxylase alpha subunit" evidence="16">
    <location>
        <begin position="195"/>
        <end position="395"/>
    </location>
</feature>
<evidence type="ECO:0000256" key="7">
    <source>
        <dbReference type="ARBA" id="ARBA00022964"/>
    </source>
</evidence>
<evidence type="ECO:0000256" key="9">
    <source>
        <dbReference type="ARBA" id="ARBA00023054"/>
    </source>
</evidence>
<keyword evidence="9 13" id="KW-0175">Coiled coil</keyword>
<dbReference type="GO" id="GO:0031418">
    <property type="term" value="F:L-ascorbic acid binding"/>
    <property type="evidence" value="ECO:0007669"/>
    <property type="project" value="InterPro"/>
</dbReference>
<evidence type="ECO:0000256" key="3">
    <source>
        <dbReference type="ARBA" id="ARBA00004436"/>
    </source>
</evidence>
<evidence type="ECO:0000256" key="11">
    <source>
        <dbReference type="ARBA" id="ARBA00023136"/>
    </source>
</evidence>
<dbReference type="AlphaFoldDB" id="A0A1V9ZQ09"/>
<keyword evidence="11 14" id="KW-0472">Membrane</keyword>
<dbReference type="Gene3D" id="2.60.120.620">
    <property type="entry name" value="q2cbj1_9rhob like domain"/>
    <property type="match status" value="1"/>
</dbReference>
<evidence type="ECO:0000256" key="1">
    <source>
        <dbReference type="ARBA" id="ARBA00001961"/>
    </source>
</evidence>
<dbReference type="InterPro" id="IPR044862">
    <property type="entry name" value="Pro_4_hyd_alph_FE2OG_OXY"/>
</dbReference>
<dbReference type="GO" id="GO:0016887">
    <property type="term" value="F:ATP hydrolysis activity"/>
    <property type="evidence" value="ECO:0007669"/>
    <property type="project" value="InterPro"/>
</dbReference>
<dbReference type="GO" id="GO:0051213">
    <property type="term" value="F:dioxygenase activity"/>
    <property type="evidence" value="ECO:0007669"/>
    <property type="project" value="UniProtKB-KW"/>
</dbReference>
<evidence type="ECO:0000256" key="4">
    <source>
        <dbReference type="ARBA" id="ARBA00022741"/>
    </source>
</evidence>
<feature type="transmembrane region" description="Helical" evidence="14">
    <location>
        <begin position="730"/>
        <end position="747"/>
    </location>
</feature>
<dbReference type="GO" id="GO:0008270">
    <property type="term" value="F:zinc ion binding"/>
    <property type="evidence" value="ECO:0007669"/>
    <property type="project" value="TreeGrafter"/>
</dbReference>
<keyword evidence="8" id="KW-0560">Oxidoreductase</keyword>
<reference evidence="17 18" key="1">
    <citation type="journal article" date="2014" name="Genome Biol. Evol.">
        <title>The secreted proteins of Achlya hypogyna and Thraustotheca clavata identify the ancestral oomycete secretome and reveal gene acquisitions by horizontal gene transfer.</title>
        <authorList>
            <person name="Misner I."/>
            <person name="Blouin N."/>
            <person name="Leonard G."/>
            <person name="Richards T.A."/>
            <person name="Lane C.E."/>
        </authorList>
    </citation>
    <scope>NUCLEOTIDE SEQUENCE [LARGE SCALE GENOMIC DNA]</scope>
    <source>
        <strain evidence="17 18">ATCC 34112</strain>
    </source>
</reference>
<comment type="cofactor">
    <cofactor evidence="1">
        <name>L-ascorbate</name>
        <dbReference type="ChEBI" id="CHEBI:38290"/>
    </cofactor>
</comment>
<keyword evidence="12" id="KW-1135">Mitochondrion nucleoid</keyword>
<evidence type="ECO:0000256" key="12">
    <source>
        <dbReference type="ARBA" id="ARBA00023271"/>
    </source>
</evidence>
<keyword evidence="14" id="KW-1133">Transmembrane helix</keyword>
<keyword evidence="18" id="KW-1185">Reference proteome</keyword>
<keyword evidence="4" id="KW-0547">Nucleotide-binding</keyword>
<dbReference type="SMART" id="SM00382">
    <property type="entry name" value="AAA"/>
    <property type="match status" value="1"/>
</dbReference>
<dbReference type="Pfam" id="PF00004">
    <property type="entry name" value="AAA"/>
    <property type="match status" value="1"/>
</dbReference>
<comment type="caution">
    <text evidence="17">The sequence shown here is derived from an EMBL/GenBank/DDBJ whole genome shotgun (WGS) entry which is preliminary data.</text>
</comment>
<dbReference type="GO" id="GO:0042645">
    <property type="term" value="C:mitochondrial nucleoid"/>
    <property type="evidence" value="ECO:0007669"/>
    <property type="project" value="UniProtKB-SubCell"/>
</dbReference>
<dbReference type="PANTHER" id="PTHR23075:SF0">
    <property type="entry name" value="ATPASE FAMILY AAA DOMAIN-CONTAINING PROTEIN 3"/>
    <property type="match status" value="1"/>
</dbReference>
<gene>
    <name evidence="17" type="ORF">THRCLA_06232</name>
</gene>